<keyword evidence="8" id="KW-0675">Receptor</keyword>
<name>A0AAW7X8B4_9GAMM</name>
<evidence type="ECO:0000313" key="8">
    <source>
        <dbReference type="EMBL" id="MDO6423729.1"/>
    </source>
</evidence>
<protein>
    <submittedName>
        <fullName evidence="8">TonB-dependent receptor</fullName>
    </submittedName>
</protein>
<dbReference type="Gene3D" id="2.40.170.20">
    <property type="entry name" value="TonB-dependent receptor, beta-barrel domain"/>
    <property type="match status" value="1"/>
</dbReference>
<proteinExistence type="inferred from homology"/>
<feature type="domain" description="TonB-dependent receptor plug" evidence="7">
    <location>
        <begin position="71"/>
        <end position="174"/>
    </location>
</feature>
<dbReference type="RefSeq" id="WP_303493314.1">
    <property type="nucleotide sequence ID" value="NZ_JAUOPB010000011.1"/>
</dbReference>
<dbReference type="InterPro" id="IPR000531">
    <property type="entry name" value="Beta-barrel_TonB"/>
</dbReference>
<keyword evidence="2 4" id="KW-0472">Membrane</keyword>
<dbReference type="PANTHER" id="PTHR40980:SF3">
    <property type="entry name" value="TONB-DEPENDENT RECEPTOR-LIKE BETA-BARREL DOMAIN-CONTAINING PROTEIN"/>
    <property type="match status" value="1"/>
</dbReference>
<evidence type="ECO:0000256" key="2">
    <source>
        <dbReference type="ARBA" id="ARBA00023136"/>
    </source>
</evidence>
<dbReference type="Pfam" id="PF00593">
    <property type="entry name" value="TonB_dep_Rec_b-barrel"/>
    <property type="match status" value="1"/>
</dbReference>
<keyword evidence="5" id="KW-1133">Transmembrane helix</keyword>
<dbReference type="Pfam" id="PF07715">
    <property type="entry name" value="Plug"/>
    <property type="match status" value="1"/>
</dbReference>
<keyword evidence="4" id="KW-0798">TonB box</keyword>
<dbReference type="NCBIfam" id="TIGR01782">
    <property type="entry name" value="TonB-Xanth-Caul"/>
    <property type="match status" value="1"/>
</dbReference>
<evidence type="ECO:0000256" key="1">
    <source>
        <dbReference type="ARBA" id="ARBA00004442"/>
    </source>
</evidence>
<feature type="domain" description="TonB-dependent receptor-like beta-barrel" evidence="6">
    <location>
        <begin position="440"/>
        <end position="866"/>
    </location>
</feature>
<dbReference type="GO" id="GO:0009279">
    <property type="term" value="C:cell outer membrane"/>
    <property type="evidence" value="ECO:0007669"/>
    <property type="project" value="UniProtKB-SubCell"/>
</dbReference>
<evidence type="ECO:0000259" key="7">
    <source>
        <dbReference type="Pfam" id="PF07715"/>
    </source>
</evidence>
<dbReference type="Proteomes" id="UP001169760">
    <property type="component" value="Unassembled WGS sequence"/>
</dbReference>
<evidence type="ECO:0000256" key="3">
    <source>
        <dbReference type="ARBA" id="ARBA00023237"/>
    </source>
</evidence>
<evidence type="ECO:0000313" key="9">
    <source>
        <dbReference type="Proteomes" id="UP001169760"/>
    </source>
</evidence>
<dbReference type="AlphaFoldDB" id="A0AAW7X8B4"/>
<dbReference type="EMBL" id="JAUOPB010000011">
    <property type="protein sequence ID" value="MDO6423729.1"/>
    <property type="molecule type" value="Genomic_DNA"/>
</dbReference>
<accession>A0AAW7X8B4</accession>
<dbReference type="InterPro" id="IPR012910">
    <property type="entry name" value="Plug_dom"/>
</dbReference>
<reference evidence="8" key="1">
    <citation type="submission" date="2023-07" db="EMBL/GenBank/DDBJ databases">
        <title>Genome content predicts the carbon catabolic preferences of heterotrophic bacteria.</title>
        <authorList>
            <person name="Gralka M."/>
        </authorList>
    </citation>
    <scope>NUCLEOTIDE SEQUENCE</scope>
    <source>
        <strain evidence="8">I3M17_2</strain>
    </source>
</reference>
<comment type="similarity">
    <text evidence="4">Belongs to the TonB-dependent receptor family.</text>
</comment>
<dbReference type="InterPro" id="IPR010104">
    <property type="entry name" value="TonB_rcpt_bac"/>
</dbReference>
<dbReference type="Gene3D" id="2.170.130.10">
    <property type="entry name" value="TonB-dependent receptor, plug domain"/>
    <property type="match status" value="1"/>
</dbReference>
<dbReference type="InterPro" id="IPR037066">
    <property type="entry name" value="Plug_dom_sf"/>
</dbReference>
<dbReference type="PANTHER" id="PTHR40980">
    <property type="entry name" value="PLUG DOMAIN-CONTAINING PROTEIN"/>
    <property type="match status" value="1"/>
</dbReference>
<keyword evidence="5" id="KW-0812">Transmembrane</keyword>
<dbReference type="SUPFAM" id="SSF56935">
    <property type="entry name" value="Porins"/>
    <property type="match status" value="1"/>
</dbReference>
<evidence type="ECO:0000256" key="5">
    <source>
        <dbReference type="SAM" id="Phobius"/>
    </source>
</evidence>
<dbReference type="InterPro" id="IPR036942">
    <property type="entry name" value="Beta-barrel_TonB_sf"/>
</dbReference>
<sequence>MAHTKMHANTNAQHAKKYAPYFARTGLFAAISMASAIAVAQDTNSENSNPMEEVTVTGMRAALDKALDVKQNSNFVMDALSLEDINSTPAITIAEALVRMPGVSGVRDRGNESQAAIRGMGPRMVFSTLNGRELATSEPGRAVRYEQFPSEMISAVEVYKSQSADLTEGGIAGTINLKTLSPLNHSGPTYTVRAGLQYNDAGADLPNYDALGNRFSLSTVQSITDEFAIAVGYSAQTQKNAYASFQGWGMNNDATWQPALADGPAELDGDGTRGYVPWGAALELKGLTTEREGLIFTAEWAPSDDLSVKYDSLYTDVGLFEETPSNWYQGLGNWDGGQNGSYRDIELEGDYAAAATAVGIAEVRHVIAKYRQESSSISHGINVKYDGYENLQISADINYSHAERDGYWNAIWFDQYGQTIRYDFREGSEGVSAPDGGNVLTPTADGALTFPSWGPEEWNQANANEGNHLEDTMLGGNLDFKLAVDAGHLVGVDFGIRHAGREKENSPTSFVMTDPEQATAMDRLPEGFFTTYEVTEFPSTPLVYAESYDALAEAFYGGVDYSQAELRNGDYWLVEEVNNAAYVKLNFEGELAGFAYNANVGVRHAKASIDSTGYPGGGDTLQSVSNDYSHTLPSATINVDIHDDMVVRLSAARAISRPPVDEMRAGEFINLTTGAANGSAGNPYLEPYISDQIDISYEWYFASESLFAATLFYKDISNYVGIETIGTFQDENDPERSFTISGPVNGDGGYVKGVEFTFQMPFNFLPVEGFGVYSNLALADSNVMEFTPINNPYTMAGLADYTATADLWYSNNRFDARLGYKATSDYTTGFTWNGAELNTIAPEASLGLSMSYTFTDNISARVQAWNLTNEPARLTRDNNNASLMRYDDYGRGYMADVTFTF</sequence>
<organism evidence="8 9">
    <name type="scientific">Saccharophagus degradans</name>
    <dbReference type="NCBI Taxonomy" id="86304"/>
    <lineage>
        <taxon>Bacteria</taxon>
        <taxon>Pseudomonadati</taxon>
        <taxon>Pseudomonadota</taxon>
        <taxon>Gammaproteobacteria</taxon>
        <taxon>Cellvibrionales</taxon>
        <taxon>Cellvibrionaceae</taxon>
        <taxon>Saccharophagus</taxon>
    </lineage>
</organism>
<comment type="caution">
    <text evidence="8">The sequence shown here is derived from an EMBL/GenBank/DDBJ whole genome shotgun (WGS) entry which is preliminary data.</text>
</comment>
<evidence type="ECO:0000256" key="4">
    <source>
        <dbReference type="RuleBase" id="RU003357"/>
    </source>
</evidence>
<dbReference type="CDD" id="cd01347">
    <property type="entry name" value="ligand_gated_channel"/>
    <property type="match status" value="1"/>
</dbReference>
<evidence type="ECO:0000259" key="6">
    <source>
        <dbReference type="Pfam" id="PF00593"/>
    </source>
</evidence>
<comment type="subcellular location">
    <subcellularLocation>
        <location evidence="1 4">Cell outer membrane</location>
    </subcellularLocation>
</comment>
<feature type="transmembrane region" description="Helical" evidence="5">
    <location>
        <begin position="21"/>
        <end position="40"/>
    </location>
</feature>
<gene>
    <name evidence="8" type="ORF">Q4521_14700</name>
</gene>
<keyword evidence="3" id="KW-0998">Cell outer membrane</keyword>